<keyword evidence="3" id="KW-1017">Isopeptide bond</keyword>
<dbReference type="GO" id="GO:1905839">
    <property type="term" value="P:negative regulation of telomeric D-loop disassembly"/>
    <property type="evidence" value="ECO:0007669"/>
    <property type="project" value="TreeGrafter"/>
</dbReference>
<dbReference type="PANTHER" id="PTHR46734">
    <property type="entry name" value="TELOMERIC REPEAT-BINDING FACTOR 1 TERF1"/>
    <property type="match status" value="1"/>
</dbReference>
<dbReference type="FunFam" id="1.25.40.210:FF:000001">
    <property type="entry name" value="Telomeric repeat-binding factor"/>
    <property type="match status" value="1"/>
</dbReference>
<evidence type="ECO:0000256" key="9">
    <source>
        <dbReference type="ARBA" id="ARBA00023306"/>
    </source>
</evidence>
<dbReference type="GO" id="GO:0003720">
    <property type="term" value="F:telomerase activity"/>
    <property type="evidence" value="ECO:0007669"/>
    <property type="project" value="TreeGrafter"/>
</dbReference>
<organism evidence="14 15">
    <name type="scientific">Cyanistes caeruleus</name>
    <name type="common">Eurasian blue tit</name>
    <name type="synonym">Parus caeruleus</name>
    <dbReference type="NCBI Taxonomy" id="156563"/>
    <lineage>
        <taxon>Eukaryota</taxon>
        <taxon>Metazoa</taxon>
        <taxon>Chordata</taxon>
        <taxon>Craniata</taxon>
        <taxon>Vertebrata</taxon>
        <taxon>Euteleostomi</taxon>
        <taxon>Archelosauria</taxon>
        <taxon>Archosauria</taxon>
        <taxon>Dinosauria</taxon>
        <taxon>Saurischia</taxon>
        <taxon>Theropoda</taxon>
        <taxon>Coelurosauria</taxon>
        <taxon>Aves</taxon>
        <taxon>Neognathae</taxon>
        <taxon>Neoaves</taxon>
        <taxon>Telluraves</taxon>
        <taxon>Australaves</taxon>
        <taxon>Passeriformes</taxon>
        <taxon>Paridae</taxon>
        <taxon>Cyanistes</taxon>
    </lineage>
</organism>
<dbReference type="CDD" id="cd11660">
    <property type="entry name" value="SANT_TRF"/>
    <property type="match status" value="1"/>
</dbReference>
<keyword evidence="8 10" id="KW-0539">Nucleus</keyword>
<dbReference type="InterPro" id="IPR009057">
    <property type="entry name" value="Homeodomain-like_sf"/>
</dbReference>
<dbReference type="InterPro" id="IPR017930">
    <property type="entry name" value="Myb_dom"/>
</dbReference>
<evidence type="ECO:0000313" key="15">
    <source>
        <dbReference type="Proteomes" id="UP000694410"/>
    </source>
</evidence>
<evidence type="ECO:0000259" key="13">
    <source>
        <dbReference type="PROSITE" id="PS51294"/>
    </source>
</evidence>
<feature type="domain" description="Myb-like" evidence="12">
    <location>
        <begin position="342"/>
        <end position="395"/>
    </location>
</feature>
<keyword evidence="7 10" id="KW-0238">DNA-binding</keyword>
<protein>
    <recommendedName>
        <fullName evidence="10">Telomeric repeat-binding factor</fullName>
    </recommendedName>
</protein>
<dbReference type="InterPro" id="IPR017357">
    <property type="entry name" value="TERF1/2"/>
</dbReference>
<dbReference type="GO" id="GO:0008156">
    <property type="term" value="P:negative regulation of DNA replication"/>
    <property type="evidence" value="ECO:0007669"/>
    <property type="project" value="TreeGrafter"/>
</dbReference>
<dbReference type="Proteomes" id="UP000694410">
    <property type="component" value="Unplaced"/>
</dbReference>
<evidence type="ECO:0000256" key="6">
    <source>
        <dbReference type="ARBA" id="ARBA00022895"/>
    </source>
</evidence>
<dbReference type="AlphaFoldDB" id="A0A8C0UNK8"/>
<proteinExistence type="predicted"/>
<evidence type="ECO:0000256" key="7">
    <source>
        <dbReference type="ARBA" id="ARBA00023125"/>
    </source>
</evidence>
<evidence type="ECO:0000256" key="1">
    <source>
        <dbReference type="ARBA" id="ARBA00004574"/>
    </source>
</evidence>
<dbReference type="GO" id="GO:0008301">
    <property type="term" value="F:DNA binding, bending"/>
    <property type="evidence" value="ECO:0007669"/>
    <property type="project" value="TreeGrafter"/>
</dbReference>
<dbReference type="SUPFAM" id="SSF46689">
    <property type="entry name" value="Homeodomain-like"/>
    <property type="match status" value="1"/>
</dbReference>
<gene>
    <name evidence="14" type="primary">TERF1</name>
</gene>
<evidence type="ECO:0000313" key="14">
    <source>
        <dbReference type="Ensembl" id="ENSCCEP00000010044.1"/>
    </source>
</evidence>
<dbReference type="GO" id="GO:0042803">
    <property type="term" value="F:protein homodimerization activity"/>
    <property type="evidence" value="ECO:0007669"/>
    <property type="project" value="UniProtKB-UniRule"/>
</dbReference>
<feature type="region of interest" description="Disordered" evidence="11">
    <location>
        <begin position="301"/>
        <end position="321"/>
    </location>
</feature>
<evidence type="ECO:0000256" key="8">
    <source>
        <dbReference type="ARBA" id="ARBA00023242"/>
    </source>
</evidence>
<dbReference type="SUPFAM" id="SSF63600">
    <property type="entry name" value="Telomeric repeat binding factor (TRF) dimerisation domain"/>
    <property type="match status" value="1"/>
</dbReference>
<dbReference type="GO" id="GO:0007004">
    <property type="term" value="P:telomere maintenance via telomerase"/>
    <property type="evidence" value="ECO:0007669"/>
    <property type="project" value="TreeGrafter"/>
</dbReference>
<dbReference type="PANTHER" id="PTHR46734:SF1">
    <property type="entry name" value="TELOMERIC REPEAT-BINDING FACTOR 1"/>
    <property type="match status" value="1"/>
</dbReference>
<dbReference type="Pfam" id="PF00249">
    <property type="entry name" value="Myb_DNA-binding"/>
    <property type="match status" value="1"/>
</dbReference>
<dbReference type="GO" id="GO:0071532">
    <property type="term" value="F:ankyrin repeat binding"/>
    <property type="evidence" value="ECO:0007669"/>
    <property type="project" value="TreeGrafter"/>
</dbReference>
<name>A0A8C0UNK8_CYACU</name>
<dbReference type="GO" id="GO:0005654">
    <property type="term" value="C:nucleoplasm"/>
    <property type="evidence" value="ECO:0007669"/>
    <property type="project" value="UniProtKB-ARBA"/>
</dbReference>
<evidence type="ECO:0000256" key="3">
    <source>
        <dbReference type="ARBA" id="ARBA00022499"/>
    </source>
</evidence>
<dbReference type="GO" id="GO:0003691">
    <property type="term" value="F:double-stranded telomeric DNA binding"/>
    <property type="evidence" value="ECO:0007669"/>
    <property type="project" value="UniProtKB-UniRule"/>
</dbReference>
<dbReference type="InterPro" id="IPR013867">
    <property type="entry name" value="Telomere_rpt-bd_fac_dimer_dom"/>
</dbReference>
<evidence type="ECO:0000256" key="11">
    <source>
        <dbReference type="SAM" id="MobiDB-lite"/>
    </source>
</evidence>
<keyword evidence="6 10" id="KW-0779">Telomere</keyword>
<keyword evidence="4" id="KW-0597">Phosphoprotein</keyword>
<dbReference type="InterPro" id="IPR036507">
    <property type="entry name" value="Telomere_rpt-bd_fac_dimer_sf"/>
</dbReference>
<keyword evidence="5" id="KW-0832">Ubl conjugation</keyword>
<dbReference type="Gene3D" id="1.25.40.210">
    <property type="entry name" value="Telomere repeat-binding factor, dimerisation domain"/>
    <property type="match status" value="1"/>
</dbReference>
<reference evidence="14" key="2">
    <citation type="submission" date="2025-09" db="UniProtKB">
        <authorList>
            <consortium name="Ensembl"/>
        </authorList>
    </citation>
    <scope>IDENTIFICATION</scope>
</reference>
<dbReference type="PROSITE" id="PS50090">
    <property type="entry name" value="MYB_LIKE"/>
    <property type="match status" value="1"/>
</dbReference>
<comment type="subcellular location">
    <subcellularLocation>
        <location evidence="1">Chromosome</location>
        <location evidence="1">Telomere</location>
    </subcellularLocation>
    <subcellularLocation>
        <location evidence="10">Nucleus</location>
    </subcellularLocation>
</comment>
<evidence type="ECO:0000256" key="4">
    <source>
        <dbReference type="ARBA" id="ARBA00022553"/>
    </source>
</evidence>
<comment type="subunit">
    <text evidence="10">Homodimer.</text>
</comment>
<evidence type="ECO:0000256" key="2">
    <source>
        <dbReference type="ARBA" id="ARBA00022454"/>
    </source>
</evidence>
<feature type="domain" description="HTH myb-type" evidence="13">
    <location>
        <begin position="344"/>
        <end position="399"/>
    </location>
</feature>
<dbReference type="GO" id="GO:0008017">
    <property type="term" value="F:microtubule binding"/>
    <property type="evidence" value="ECO:0007669"/>
    <property type="project" value="TreeGrafter"/>
</dbReference>
<dbReference type="Gene3D" id="1.10.10.60">
    <property type="entry name" value="Homeodomain-like"/>
    <property type="match status" value="1"/>
</dbReference>
<accession>A0A8C0UNK8</accession>
<keyword evidence="15" id="KW-1185">Reference proteome</keyword>
<reference evidence="14" key="1">
    <citation type="submission" date="2025-08" db="UniProtKB">
        <authorList>
            <consortium name="Ensembl"/>
        </authorList>
    </citation>
    <scope>IDENTIFICATION</scope>
</reference>
<dbReference type="PIRSF" id="PIRSF038016">
    <property type="entry name" value="Telomere_bd-1_Pin2"/>
    <property type="match status" value="1"/>
</dbReference>
<sequence>MQIRAGRSDLSDWLRSSESQGWQPLARGLKMAMAAEGAPGAAAGGGGGSSSSVSPAPPAAVEAVAAEWMLEFACSCLCRHFAEQSGAEFWRWRDVAQALINGLPQIPPHQKKTVYLCQLLIRIAQGKSLGLHFENDQRISPLESALSFWTLLEREEMKLEKLHEDIRRLIQIQIVAVHMENRYFKEAAEVLERLFTDSDSDKPLRVKLATVIKTKDPYVPLLQSFSYSLLISKIKSYIELFMKENETNFLIQEATKHVASKGLGAIALQKRPVEVNENDKSDLETKQRSMKEEWYIRNQSHGNIKKPTVRRSSGQKPKESRALQSLNNTQNVGKNGVSFVAECSRRRQRWTQKEDLELKLGVREFGVGNWAKILVHGNFNNRTSVMLKDRWRTLSKRKQN</sequence>
<dbReference type="InterPro" id="IPR052450">
    <property type="entry name" value="TRBD-Containing_Protein"/>
</dbReference>
<dbReference type="Pfam" id="PF08558">
    <property type="entry name" value="TRF"/>
    <property type="match status" value="1"/>
</dbReference>
<dbReference type="PROSITE" id="PS51294">
    <property type="entry name" value="HTH_MYB"/>
    <property type="match status" value="1"/>
</dbReference>
<dbReference type="InterPro" id="IPR001005">
    <property type="entry name" value="SANT/Myb"/>
</dbReference>
<dbReference type="SMART" id="SM00717">
    <property type="entry name" value="SANT"/>
    <property type="match status" value="1"/>
</dbReference>
<dbReference type="GO" id="GO:0098505">
    <property type="term" value="F:G-rich strand telomeric DNA binding"/>
    <property type="evidence" value="ECO:0007669"/>
    <property type="project" value="TreeGrafter"/>
</dbReference>
<keyword evidence="2" id="KW-0158">Chromosome</keyword>
<evidence type="ECO:0000256" key="10">
    <source>
        <dbReference type="PIRNR" id="PIRNR038016"/>
    </source>
</evidence>
<dbReference type="Ensembl" id="ENSCCET00000015890.1">
    <property type="protein sequence ID" value="ENSCCEP00000010044.1"/>
    <property type="gene ID" value="ENSCCEG00000010098.1"/>
</dbReference>
<evidence type="ECO:0000259" key="12">
    <source>
        <dbReference type="PROSITE" id="PS50090"/>
    </source>
</evidence>
<evidence type="ECO:0000256" key="5">
    <source>
        <dbReference type="ARBA" id="ARBA00022843"/>
    </source>
</evidence>
<comment type="function">
    <text evidence="10">Binds the telomeric double-stranded 5'-TTAGGG-3' repeat.</text>
</comment>
<keyword evidence="9 10" id="KW-0131">Cell cycle</keyword>
<dbReference type="GO" id="GO:0000783">
    <property type="term" value="C:nuclear telomere cap complex"/>
    <property type="evidence" value="ECO:0007669"/>
    <property type="project" value="TreeGrafter"/>
</dbReference>